<evidence type="ECO:0000313" key="4">
    <source>
        <dbReference type="Proteomes" id="UP000240322"/>
    </source>
</evidence>
<protein>
    <recommendedName>
        <fullName evidence="5">Cystathionine gamma-synthase</fullName>
    </recommendedName>
</protein>
<dbReference type="AlphaFoldDB" id="A0A2R6AM90"/>
<accession>A0A2R6AM90</accession>
<sequence length="402" mass="44130">MGVLSEKKEWGFNTKAIHLGRTVDKRYGSIFTPIFMEDAFLNPNKTEGVVVDPLSNEEYIYTRYGNPTITACEQTIAGLEGGQAALVFSSGMAAISATLYSLLKKGDHIISLRDLYGQTYSLLKNELPRFGVDVSFVSANNIESVPSLIKPNTKAIYVESITNPILRVVDVEYLGRIAAQHSIKLIVDSTFATPYNQNPLRLGAHIVIHSATKYLNGYNDLMAGAVVSDRDTILGIRDQRIKTGGNIDPIGAYLLMRGIKTLGLRVERQNTTAARLAAWLEENPHVKRVYYPGLRSHPDHSIAKRVLRGYGGVVSFEIQGGDGVANKFVDSLELGIKAPSLGGVQTLVTVPRETSHHPRTGVTEEELHTLGINPGLIRVAVGIEDLEDLIHDFEDAFKTTFK</sequence>
<evidence type="ECO:0000313" key="3">
    <source>
        <dbReference type="EMBL" id="PSN87504.1"/>
    </source>
</evidence>
<name>A0A2R6AM90_9ARCH</name>
<reference evidence="3 4" key="1">
    <citation type="submission" date="2017-04" db="EMBL/GenBank/DDBJ databases">
        <title>Novel microbial lineages endemic to geothermal iron-oxide mats fill important gaps in the evolutionary history of Archaea.</title>
        <authorList>
            <person name="Jay Z.J."/>
            <person name="Beam J.P."/>
            <person name="Dlakic M."/>
            <person name="Rusch D.B."/>
            <person name="Kozubal M.A."/>
            <person name="Inskeep W.P."/>
        </authorList>
    </citation>
    <scope>NUCLEOTIDE SEQUENCE [LARGE SCALE GENOMIC DNA]</scope>
    <source>
        <strain evidence="3">OSP_D</strain>
    </source>
</reference>
<dbReference type="GO" id="GO:0019346">
    <property type="term" value="P:transsulfuration"/>
    <property type="evidence" value="ECO:0007669"/>
    <property type="project" value="InterPro"/>
</dbReference>
<evidence type="ECO:0000256" key="2">
    <source>
        <dbReference type="ARBA" id="ARBA00022898"/>
    </source>
</evidence>
<dbReference type="Gene3D" id="3.40.640.10">
    <property type="entry name" value="Type I PLP-dependent aspartate aminotransferase-like (Major domain)"/>
    <property type="match status" value="1"/>
</dbReference>
<dbReference type="Gene3D" id="3.90.1150.10">
    <property type="entry name" value="Aspartate Aminotransferase, domain 1"/>
    <property type="match status" value="1"/>
</dbReference>
<dbReference type="GO" id="GO:0030170">
    <property type="term" value="F:pyridoxal phosphate binding"/>
    <property type="evidence" value="ECO:0007669"/>
    <property type="project" value="InterPro"/>
</dbReference>
<proteinExistence type="predicted"/>
<dbReference type="FunFam" id="3.40.640.10:FF:000046">
    <property type="entry name" value="Cystathionine gamma-lyase"/>
    <property type="match status" value="1"/>
</dbReference>
<dbReference type="PIRSF" id="PIRSF001434">
    <property type="entry name" value="CGS"/>
    <property type="match status" value="1"/>
</dbReference>
<dbReference type="PANTHER" id="PTHR11808">
    <property type="entry name" value="TRANS-SULFURATION ENZYME FAMILY MEMBER"/>
    <property type="match status" value="1"/>
</dbReference>
<evidence type="ECO:0000256" key="1">
    <source>
        <dbReference type="ARBA" id="ARBA00001933"/>
    </source>
</evidence>
<keyword evidence="2" id="KW-0663">Pyridoxal phosphate</keyword>
<dbReference type="InterPro" id="IPR015421">
    <property type="entry name" value="PyrdxlP-dep_Trfase_major"/>
</dbReference>
<organism evidence="3 4">
    <name type="scientific">Candidatus Marsarchaeota G2 archaeon OSP_D</name>
    <dbReference type="NCBI Taxonomy" id="1978157"/>
    <lineage>
        <taxon>Archaea</taxon>
        <taxon>Candidatus Marsarchaeota</taxon>
        <taxon>Candidatus Marsarchaeota group 2</taxon>
    </lineage>
</organism>
<dbReference type="EMBL" id="NEXE01000159">
    <property type="protein sequence ID" value="PSN87504.1"/>
    <property type="molecule type" value="Genomic_DNA"/>
</dbReference>
<dbReference type="Proteomes" id="UP000240322">
    <property type="component" value="Unassembled WGS sequence"/>
</dbReference>
<dbReference type="PANTHER" id="PTHR11808:SF80">
    <property type="entry name" value="CYSTATHIONINE GAMMA-LYASE"/>
    <property type="match status" value="1"/>
</dbReference>
<evidence type="ECO:0008006" key="5">
    <source>
        <dbReference type="Google" id="ProtNLM"/>
    </source>
</evidence>
<comment type="caution">
    <text evidence="3">The sequence shown here is derived from an EMBL/GenBank/DDBJ whole genome shotgun (WGS) entry which is preliminary data.</text>
</comment>
<comment type="cofactor">
    <cofactor evidence="1">
        <name>pyridoxal 5'-phosphate</name>
        <dbReference type="ChEBI" id="CHEBI:597326"/>
    </cofactor>
</comment>
<dbReference type="SUPFAM" id="SSF53383">
    <property type="entry name" value="PLP-dependent transferases"/>
    <property type="match status" value="1"/>
</dbReference>
<dbReference type="GO" id="GO:0016846">
    <property type="term" value="F:carbon-sulfur lyase activity"/>
    <property type="evidence" value="ECO:0007669"/>
    <property type="project" value="TreeGrafter"/>
</dbReference>
<gene>
    <name evidence="3" type="ORF">B9Q03_10465</name>
</gene>
<dbReference type="InterPro" id="IPR000277">
    <property type="entry name" value="Cys/Met-Metab_PyrdxlP-dep_enz"/>
</dbReference>
<dbReference type="GO" id="GO:0005737">
    <property type="term" value="C:cytoplasm"/>
    <property type="evidence" value="ECO:0007669"/>
    <property type="project" value="TreeGrafter"/>
</dbReference>
<dbReference type="InterPro" id="IPR015424">
    <property type="entry name" value="PyrdxlP-dep_Trfase"/>
</dbReference>
<dbReference type="Pfam" id="PF01053">
    <property type="entry name" value="Cys_Met_Meta_PP"/>
    <property type="match status" value="1"/>
</dbReference>
<dbReference type="InterPro" id="IPR015422">
    <property type="entry name" value="PyrdxlP-dep_Trfase_small"/>
</dbReference>
<dbReference type="CDD" id="cd00614">
    <property type="entry name" value="CGS_like"/>
    <property type="match status" value="1"/>
</dbReference>